<dbReference type="OrthoDB" id="347435at2759"/>
<dbReference type="AlphaFoldDB" id="A0A0V0QH90"/>
<organism evidence="1 2">
    <name type="scientific">Pseudocohnilembus persalinus</name>
    <name type="common">Ciliate</name>
    <dbReference type="NCBI Taxonomy" id="266149"/>
    <lineage>
        <taxon>Eukaryota</taxon>
        <taxon>Sar</taxon>
        <taxon>Alveolata</taxon>
        <taxon>Ciliophora</taxon>
        <taxon>Intramacronucleata</taxon>
        <taxon>Oligohymenophorea</taxon>
        <taxon>Scuticociliatia</taxon>
        <taxon>Philasterida</taxon>
        <taxon>Pseudocohnilembidae</taxon>
        <taxon>Pseudocohnilembus</taxon>
    </lineage>
</organism>
<name>A0A0V0QH90_PSEPJ</name>
<dbReference type="InParanoid" id="A0A0V0QH90"/>
<dbReference type="InterPro" id="IPR027417">
    <property type="entry name" value="P-loop_NTPase"/>
</dbReference>
<evidence type="ECO:0000313" key="1">
    <source>
        <dbReference type="EMBL" id="KRX01528.1"/>
    </source>
</evidence>
<dbReference type="EMBL" id="LDAU01000170">
    <property type="protein sequence ID" value="KRX01528.1"/>
    <property type="molecule type" value="Genomic_DNA"/>
</dbReference>
<gene>
    <name evidence="1" type="ORF">PPERSA_01431</name>
</gene>
<dbReference type="OMA" id="FWRSLHP"/>
<proteinExistence type="predicted"/>
<reference evidence="1 2" key="1">
    <citation type="journal article" date="2015" name="Sci. Rep.">
        <title>Genome of the facultative scuticociliatosis pathogen Pseudocohnilembus persalinus provides insight into its virulence through horizontal gene transfer.</title>
        <authorList>
            <person name="Xiong J."/>
            <person name="Wang G."/>
            <person name="Cheng J."/>
            <person name="Tian M."/>
            <person name="Pan X."/>
            <person name="Warren A."/>
            <person name="Jiang C."/>
            <person name="Yuan D."/>
            <person name="Miao W."/>
        </authorList>
    </citation>
    <scope>NUCLEOTIDE SEQUENCE [LARGE SCALE GENOMIC DNA]</scope>
    <source>
        <strain evidence="1">36N120E</strain>
    </source>
</reference>
<protein>
    <submittedName>
        <fullName evidence="1">p-loop containing nucleoside triphosphate hydrolase</fullName>
    </submittedName>
</protein>
<accession>A0A0V0QH90</accession>
<keyword evidence="1" id="KW-0378">Hydrolase</keyword>
<evidence type="ECO:0000313" key="2">
    <source>
        <dbReference type="Proteomes" id="UP000054937"/>
    </source>
</evidence>
<comment type="caution">
    <text evidence="1">The sequence shown here is derived from an EMBL/GenBank/DDBJ whole genome shotgun (WGS) entry which is preliminary data.</text>
</comment>
<dbReference type="GO" id="GO:0016787">
    <property type="term" value="F:hydrolase activity"/>
    <property type="evidence" value="ECO:0007669"/>
    <property type="project" value="UniProtKB-KW"/>
</dbReference>
<dbReference type="SUPFAM" id="SSF52540">
    <property type="entry name" value="P-loop containing nucleoside triphosphate hydrolases"/>
    <property type="match status" value="1"/>
</dbReference>
<dbReference type="Proteomes" id="UP000054937">
    <property type="component" value="Unassembled WGS sequence"/>
</dbReference>
<sequence length="249" mass="29347">MLKCLGTPGVGKTAFGSIFKSLAEIENFNVVSLSTDDFYLPFKERKALQQEDPRYLQRGPPGTVDLELLKKVIYDVKSDKREIEVPHFDKSAENGFGERTRFDKVQGKVDFFILEGWFTGCRSQEVNNDFVRRLEQIIKDPKRVDFALLQNNLLKNFEKVWQYFDHQMILTPINYRYMFDYRLEAEHKLIKMKGSGLNDDQIYNLMEYFYFSLCPEIYVSQIIDDRQAEITACFSRERDIVKTYSTIEI</sequence>
<keyword evidence="2" id="KW-1185">Reference proteome</keyword>
<dbReference type="Gene3D" id="3.40.50.300">
    <property type="entry name" value="P-loop containing nucleotide triphosphate hydrolases"/>
    <property type="match status" value="1"/>
</dbReference>